<keyword evidence="1" id="KW-0812">Transmembrane</keyword>
<gene>
    <name evidence="2" type="ORF">EKG35_19860</name>
</gene>
<dbReference type="AlphaFoldDB" id="A0A3S0QMY3"/>
<feature type="transmembrane region" description="Helical" evidence="1">
    <location>
        <begin position="121"/>
        <end position="142"/>
    </location>
</feature>
<dbReference type="EMBL" id="RXNR01000112">
    <property type="protein sequence ID" value="RTQ86763.1"/>
    <property type="molecule type" value="Genomic_DNA"/>
</dbReference>
<evidence type="ECO:0000256" key="1">
    <source>
        <dbReference type="SAM" id="Phobius"/>
    </source>
</evidence>
<evidence type="ECO:0000313" key="2">
    <source>
        <dbReference type="EMBL" id="RTQ86763.1"/>
    </source>
</evidence>
<keyword evidence="1" id="KW-0472">Membrane</keyword>
<dbReference type="Proteomes" id="UP000276349">
    <property type="component" value="Unassembled WGS sequence"/>
</dbReference>
<sequence>MYSFRGGIIVKKFLLPISLLVIFLYSLSNWLGFIKEQTLTYNLLVLANISCLLCLIIASFYGVFVQVNGVKKMSDEEEDERLLLVERQSYSTVIWVQVAFSISFVSFISGFMLVRDYYPKIVLYSICLFIASFLGLVLVSYLTRYSNPNFELPDPHSPTYQKELFDSFDDGEKYLMLKGLYKLYYWLILLLILLGFGLMFYSIFTEQSQLISIVGIGCILLFIQTYFALSLKPKR</sequence>
<feature type="transmembrane region" description="Helical" evidence="1">
    <location>
        <begin position="210"/>
        <end position="229"/>
    </location>
</feature>
<evidence type="ECO:0000313" key="3">
    <source>
        <dbReference type="Proteomes" id="UP000276349"/>
    </source>
</evidence>
<proteinExistence type="predicted"/>
<feature type="transmembrane region" description="Helical" evidence="1">
    <location>
        <begin position="43"/>
        <end position="64"/>
    </location>
</feature>
<feature type="transmembrane region" description="Helical" evidence="1">
    <location>
        <begin position="93"/>
        <end position="115"/>
    </location>
</feature>
<reference evidence="2 3" key="1">
    <citation type="submission" date="2018-12" db="EMBL/GenBank/DDBJ databases">
        <authorList>
            <person name="Yu L."/>
        </authorList>
    </citation>
    <scope>NUCLEOTIDE SEQUENCE [LARGE SCALE GENOMIC DNA]</scope>
    <source>
        <strain evidence="2 3">S5H2222</strain>
    </source>
</reference>
<dbReference type="OrthoDB" id="2199273at2"/>
<dbReference type="InterPro" id="IPR021509">
    <property type="entry name" value="DUF3169"/>
</dbReference>
<feature type="transmembrane region" description="Helical" evidence="1">
    <location>
        <begin position="12"/>
        <end position="31"/>
    </location>
</feature>
<organism evidence="2 3">
    <name type="scientific">Lysinibacillus telephonicus</name>
    <dbReference type="NCBI Taxonomy" id="1714840"/>
    <lineage>
        <taxon>Bacteria</taxon>
        <taxon>Bacillati</taxon>
        <taxon>Bacillota</taxon>
        <taxon>Bacilli</taxon>
        <taxon>Bacillales</taxon>
        <taxon>Bacillaceae</taxon>
        <taxon>Lysinibacillus</taxon>
    </lineage>
</organism>
<protein>
    <submittedName>
        <fullName evidence="2">DUF3169 family protein</fullName>
    </submittedName>
</protein>
<name>A0A3S0QMY3_9BACI</name>
<comment type="caution">
    <text evidence="2">The sequence shown here is derived from an EMBL/GenBank/DDBJ whole genome shotgun (WGS) entry which is preliminary data.</text>
</comment>
<keyword evidence="3" id="KW-1185">Reference proteome</keyword>
<dbReference type="Pfam" id="PF11368">
    <property type="entry name" value="DUF3169"/>
    <property type="match status" value="1"/>
</dbReference>
<keyword evidence="1" id="KW-1133">Transmembrane helix</keyword>
<accession>A0A3S0QMY3</accession>
<feature type="transmembrane region" description="Helical" evidence="1">
    <location>
        <begin position="183"/>
        <end position="204"/>
    </location>
</feature>